<evidence type="ECO:0000313" key="4">
    <source>
        <dbReference type="RefSeq" id="XP_014670466.1"/>
    </source>
</evidence>
<dbReference type="SUPFAM" id="SSF47781">
    <property type="entry name" value="RuvA domain 2-like"/>
    <property type="match status" value="2"/>
</dbReference>
<dbReference type="Pfam" id="PF00575">
    <property type="entry name" value="S1"/>
    <property type="match status" value="1"/>
</dbReference>
<dbReference type="SUPFAM" id="SSF158832">
    <property type="entry name" value="Tex N-terminal region-like"/>
    <property type="match status" value="1"/>
</dbReference>
<protein>
    <submittedName>
        <fullName evidence="4">S1 RNA-binding domain-containing protein 1-like</fullName>
    </submittedName>
</protein>
<dbReference type="InterPro" id="IPR003029">
    <property type="entry name" value="S1_domain"/>
</dbReference>
<accession>A0ABM1EE45</accession>
<dbReference type="Pfam" id="PF09371">
    <property type="entry name" value="Tex_N"/>
    <property type="match status" value="1"/>
</dbReference>
<dbReference type="InterPro" id="IPR023323">
    <property type="entry name" value="Tex-like_dom_sf"/>
</dbReference>
<dbReference type="Pfam" id="PF12836">
    <property type="entry name" value="HHH_3"/>
    <property type="match status" value="1"/>
</dbReference>
<dbReference type="PANTHER" id="PTHR10724">
    <property type="entry name" value="30S RIBOSOMAL PROTEIN S1"/>
    <property type="match status" value="1"/>
</dbReference>
<gene>
    <name evidence="4" type="primary">LOC106811391</name>
</gene>
<dbReference type="Pfam" id="PF16921">
    <property type="entry name" value="Tex_YqgF"/>
    <property type="match status" value="1"/>
</dbReference>
<dbReference type="PANTHER" id="PTHR10724:SF10">
    <property type="entry name" value="S1 RNA-BINDING DOMAIN-CONTAINING PROTEIN 1"/>
    <property type="match status" value="1"/>
</dbReference>
<feature type="domain" description="S1 motif" evidence="2">
    <location>
        <begin position="681"/>
        <end position="749"/>
    </location>
</feature>
<organism evidence="3 4">
    <name type="scientific">Priapulus caudatus</name>
    <name type="common">Priapulid worm</name>
    <dbReference type="NCBI Taxonomy" id="37621"/>
    <lineage>
        <taxon>Eukaryota</taxon>
        <taxon>Metazoa</taxon>
        <taxon>Ecdysozoa</taxon>
        <taxon>Scalidophora</taxon>
        <taxon>Priapulida</taxon>
        <taxon>Priapulimorpha</taxon>
        <taxon>Priapulimorphida</taxon>
        <taxon>Priapulidae</taxon>
        <taxon>Priapulus</taxon>
    </lineage>
</organism>
<dbReference type="InterPro" id="IPR055179">
    <property type="entry name" value="Tex-like_central_region"/>
</dbReference>
<dbReference type="InterPro" id="IPR032639">
    <property type="entry name" value="Tex_YqgF"/>
</dbReference>
<evidence type="ECO:0000256" key="1">
    <source>
        <dbReference type="SAM" id="MobiDB-lite"/>
    </source>
</evidence>
<feature type="region of interest" description="Disordered" evidence="1">
    <location>
        <begin position="549"/>
        <end position="570"/>
    </location>
</feature>
<dbReference type="InterPro" id="IPR018974">
    <property type="entry name" value="Tex-like_N"/>
</dbReference>
<dbReference type="Pfam" id="PF17674">
    <property type="entry name" value="HHH_9"/>
    <property type="match status" value="1"/>
</dbReference>
<dbReference type="InterPro" id="IPR010994">
    <property type="entry name" value="RuvA_2-like"/>
</dbReference>
<dbReference type="SUPFAM" id="SSF50249">
    <property type="entry name" value="Nucleic acid-binding proteins"/>
    <property type="match status" value="1"/>
</dbReference>
<dbReference type="InterPro" id="IPR050437">
    <property type="entry name" value="Ribos_protein_bS1-like"/>
</dbReference>
<dbReference type="InterPro" id="IPR023319">
    <property type="entry name" value="Tex-like_HTH_dom_sf"/>
</dbReference>
<dbReference type="InterPro" id="IPR041692">
    <property type="entry name" value="HHH_9"/>
</dbReference>
<evidence type="ECO:0000313" key="3">
    <source>
        <dbReference type="Proteomes" id="UP000695022"/>
    </source>
</evidence>
<reference evidence="4" key="1">
    <citation type="submission" date="2025-08" db="UniProtKB">
        <authorList>
            <consortium name="RefSeq"/>
        </authorList>
    </citation>
    <scope>IDENTIFICATION</scope>
</reference>
<dbReference type="InterPro" id="IPR012337">
    <property type="entry name" value="RNaseH-like_sf"/>
</dbReference>
<dbReference type="Gene3D" id="1.10.3500.10">
    <property type="entry name" value="Tex N-terminal region-like"/>
    <property type="match status" value="1"/>
</dbReference>
<dbReference type="SMART" id="SM00316">
    <property type="entry name" value="S1"/>
    <property type="match status" value="1"/>
</dbReference>
<name>A0ABM1EE45_PRICU</name>
<dbReference type="GeneID" id="106811391"/>
<dbReference type="InterPro" id="IPR006641">
    <property type="entry name" value="YqgF/RNaseH-like_dom"/>
</dbReference>
<sequence length="752" mass="82971">MGGKRQQQQQQQEEDDNSVSCWDVSSVLADEMHISPGVAGNIVHLLEDGCTIPFIARYRKENTANMDAGKLREASDVYQELVAVQTKAEVVCKQISKQGKLTAPVKAALAHSHSMVEIEHIYAPFKTGSKRTLAERARTLGLEPIATEILQGRNVNPCRFLQPNKKGLQTMEEVETGIQHIIADIISKDKNVLDRVRELSHDAAILLKVTKAKTVKKKVGNDVKNKENEHKFEIYYNYSSQIRTIRPHQTLAINRGESLGVLSVKVDVPQRVADEITRFCTRKYMAHPASARLVCSAVADAYKRLLNPLMCRKIRSELTKAAENTSLEVFGGNLKRLLLTPPVRGKAVLGIDPGFKHGCKMAVCSSTGDILRTAVIYPFCNPSLMAQARDKKELVNIVKNYNVDVVAVGNGTACRETEEHLSRLIQAGAFRPLDIVYCIVDESGASIYSVSEEAAKEMPDLDTNFRSVFRRWSEYCAFFHRRVSGLNAKQAQNIIEWRRQHGRFTNRRQLLAIKGIGPKTFEQCAGFVRITSDNACPLTCKTETMPYDAKPSSSGAVKRKAASAGGGKLKKAKTTEVEELQLDPLDRTCIHPESYPVASKLLKLLGVRVEDIGKPMVVTSMKRLISTTSVSKLANDMSVGEPTMQLIVEGLQQPMGYDIRAECQTPLFRKGVCSLASLAPHARLTGQVRNVTSFGAFVDAGVGCDGLVHVSRMSRAALRGKPTLELGDRVEVAVLNVDVARKRLGLELVALL</sequence>
<dbReference type="InterPro" id="IPR012340">
    <property type="entry name" value="NA-bd_OB-fold"/>
</dbReference>
<dbReference type="PROSITE" id="PS50126">
    <property type="entry name" value="S1"/>
    <property type="match status" value="1"/>
</dbReference>
<dbReference type="Gene3D" id="3.30.420.140">
    <property type="entry name" value="YqgF/RNase H-like domain"/>
    <property type="match status" value="1"/>
</dbReference>
<dbReference type="SUPFAM" id="SSF53098">
    <property type="entry name" value="Ribonuclease H-like"/>
    <property type="match status" value="1"/>
</dbReference>
<dbReference type="Gene3D" id="1.10.10.650">
    <property type="entry name" value="RuvA domain 2-like"/>
    <property type="match status" value="1"/>
</dbReference>
<dbReference type="Gene3D" id="1.10.150.310">
    <property type="entry name" value="Tex RuvX-like domain-like"/>
    <property type="match status" value="1"/>
</dbReference>
<dbReference type="InterPro" id="IPR037027">
    <property type="entry name" value="YqgF/RNaseH-like_dom_sf"/>
</dbReference>
<keyword evidence="3" id="KW-1185">Reference proteome</keyword>
<dbReference type="Proteomes" id="UP000695022">
    <property type="component" value="Unplaced"/>
</dbReference>
<dbReference type="Gene3D" id="2.40.50.140">
    <property type="entry name" value="Nucleic acid-binding proteins"/>
    <property type="match status" value="1"/>
</dbReference>
<evidence type="ECO:0000259" key="2">
    <source>
        <dbReference type="PROSITE" id="PS50126"/>
    </source>
</evidence>
<dbReference type="SMART" id="SM00732">
    <property type="entry name" value="YqgFc"/>
    <property type="match status" value="1"/>
</dbReference>
<proteinExistence type="predicted"/>
<dbReference type="Pfam" id="PF22706">
    <property type="entry name" value="Tex_central_region"/>
    <property type="match status" value="1"/>
</dbReference>
<dbReference type="RefSeq" id="XP_014670466.1">
    <property type="nucleotide sequence ID" value="XM_014814980.1"/>
</dbReference>